<dbReference type="OrthoDB" id="512148at2759"/>
<dbReference type="GO" id="GO:0070300">
    <property type="term" value="F:phosphatidic acid binding"/>
    <property type="evidence" value="ECO:0007669"/>
    <property type="project" value="InterPro"/>
</dbReference>
<dbReference type="InterPro" id="IPR044160">
    <property type="entry name" value="TGD4-like"/>
</dbReference>
<evidence type="ECO:0000313" key="1">
    <source>
        <dbReference type="Proteomes" id="UP000504603"/>
    </source>
</evidence>
<accession>A0A6J1CYP7</accession>
<evidence type="ECO:0000313" key="2">
    <source>
        <dbReference type="RefSeq" id="XP_022146920.1"/>
    </source>
</evidence>
<dbReference type="Proteomes" id="UP000504603">
    <property type="component" value="Unplaced"/>
</dbReference>
<sequence>MAYLRTAMDSAFGDLNLSSPQTLAGTAKAVPGDPFPLDGARASRTLRVQQISLLGNGFPLGIIPSYSPTGHKELGSFSLQSLLLKLPAADWWVGLVGQFRPKKLISSIKAELSAVDSLELPVLKDVALQFLDKSLYTYGLCSQFSPSPFSSLFFSTEEHGEKKGRRHKAMFYHKLPNHDIFLEAAWPELFLDHKGQYWDVPESISLDLSSLKSESGLRYRAGLHKNGGLPRALSPTNGDNPPLALMPGLCAKAAFSFEKNRYLWRVQERKEDMMEKTDKGEQSWRSSYDVRLKEPHAAISGIVGGTFSTWFRGSGTIGSNGDGNKRSPLNADLFGSICYTFQQGRFRKQFGDLTRIDARLDISSASGFAKRVFNCFKRSIDDLERSKSSPRLNLIFQQQVAGPIVFRVDSSLMLDPPSGQYRPHVEDTIYSLNYSFRLLKSGKAVFWYSPKRKEGMVELRLFEF</sequence>
<dbReference type="InterPro" id="IPR022244">
    <property type="entry name" value="DUF3769"/>
</dbReference>
<gene>
    <name evidence="2" type="primary">LOC111016004</name>
</gene>
<dbReference type="AlphaFoldDB" id="A0A6J1CYP7"/>
<name>A0A6J1CYP7_MOMCH</name>
<keyword evidence="1" id="KW-1185">Reference proteome</keyword>
<dbReference type="Pfam" id="PF12600">
    <property type="entry name" value="DUF3769"/>
    <property type="match status" value="1"/>
</dbReference>
<dbReference type="RefSeq" id="XP_022146920.1">
    <property type="nucleotide sequence ID" value="XM_022291228.1"/>
</dbReference>
<dbReference type="GO" id="GO:0009941">
    <property type="term" value="C:chloroplast envelope"/>
    <property type="evidence" value="ECO:0007669"/>
    <property type="project" value="TreeGrafter"/>
</dbReference>
<proteinExistence type="predicted"/>
<dbReference type="KEGG" id="mcha:111016004"/>
<dbReference type="GO" id="GO:1990052">
    <property type="term" value="P:ER to chloroplast lipid transport"/>
    <property type="evidence" value="ECO:0007669"/>
    <property type="project" value="InterPro"/>
</dbReference>
<organism evidence="1 2">
    <name type="scientific">Momordica charantia</name>
    <name type="common">Bitter gourd</name>
    <name type="synonym">Balsam pear</name>
    <dbReference type="NCBI Taxonomy" id="3673"/>
    <lineage>
        <taxon>Eukaryota</taxon>
        <taxon>Viridiplantae</taxon>
        <taxon>Streptophyta</taxon>
        <taxon>Embryophyta</taxon>
        <taxon>Tracheophyta</taxon>
        <taxon>Spermatophyta</taxon>
        <taxon>Magnoliopsida</taxon>
        <taxon>eudicotyledons</taxon>
        <taxon>Gunneridae</taxon>
        <taxon>Pentapetalae</taxon>
        <taxon>rosids</taxon>
        <taxon>fabids</taxon>
        <taxon>Cucurbitales</taxon>
        <taxon>Cucurbitaceae</taxon>
        <taxon>Momordiceae</taxon>
        <taxon>Momordica</taxon>
    </lineage>
</organism>
<dbReference type="GeneID" id="111016004"/>
<dbReference type="GO" id="GO:0034196">
    <property type="term" value="P:acylglycerol transport"/>
    <property type="evidence" value="ECO:0007669"/>
    <property type="project" value="InterPro"/>
</dbReference>
<protein>
    <submittedName>
        <fullName evidence="2">Protein TRIGALACTOSYLDIACYLGLYCEROL 4, chloroplastic</fullName>
    </submittedName>
</protein>
<reference evidence="2" key="1">
    <citation type="submission" date="2025-08" db="UniProtKB">
        <authorList>
            <consortium name="RefSeq"/>
        </authorList>
    </citation>
    <scope>IDENTIFICATION</scope>
    <source>
        <strain evidence="2">OHB3-1</strain>
    </source>
</reference>
<dbReference type="PANTHER" id="PTHR34954:SF3">
    <property type="entry name" value="EXPRESSED PROTEIN"/>
    <property type="match status" value="1"/>
</dbReference>
<dbReference type="PANTHER" id="PTHR34954">
    <property type="entry name" value="EXPRESSED PROTEIN"/>
    <property type="match status" value="1"/>
</dbReference>